<name>A0A9X9WRK4_9PROT</name>
<keyword evidence="3" id="KW-1185">Reference proteome</keyword>
<organism evidence="2 3">
    <name type="scientific">Neoroseomonas soli</name>
    <dbReference type="NCBI Taxonomy" id="1081025"/>
    <lineage>
        <taxon>Bacteria</taxon>
        <taxon>Pseudomonadati</taxon>
        <taxon>Pseudomonadota</taxon>
        <taxon>Alphaproteobacteria</taxon>
        <taxon>Acetobacterales</taxon>
        <taxon>Acetobacteraceae</taxon>
        <taxon>Neoroseomonas</taxon>
    </lineage>
</organism>
<dbReference type="EMBL" id="JAAEDM010000002">
    <property type="protein sequence ID" value="MBR0669783.1"/>
    <property type="molecule type" value="Genomic_DNA"/>
</dbReference>
<dbReference type="Pfam" id="PF12680">
    <property type="entry name" value="SnoaL_2"/>
    <property type="match status" value="1"/>
</dbReference>
<evidence type="ECO:0000259" key="1">
    <source>
        <dbReference type="Pfam" id="PF12680"/>
    </source>
</evidence>
<proteinExistence type="predicted"/>
<evidence type="ECO:0000313" key="2">
    <source>
        <dbReference type="EMBL" id="MBR0669783.1"/>
    </source>
</evidence>
<gene>
    <name evidence="2" type="ORF">GXW76_01235</name>
</gene>
<dbReference type="SUPFAM" id="SSF54427">
    <property type="entry name" value="NTF2-like"/>
    <property type="match status" value="1"/>
</dbReference>
<sequence>MTPADLTAANRNRVLALYGAYARGDLPHVLAALTDDVRWQSEGSADIPWAGLHLGAEGVRHYFAVLARECEVLSYQLDHVIADGEWVVALASIRLRYSARGTEHGYAKADALRLRNGLLCEFREYYDTSRVLRDWRGS</sequence>
<evidence type="ECO:0000313" key="3">
    <source>
        <dbReference type="Proteomes" id="UP001138751"/>
    </source>
</evidence>
<dbReference type="InterPro" id="IPR037401">
    <property type="entry name" value="SnoaL-like"/>
</dbReference>
<protein>
    <recommendedName>
        <fullName evidence="1">SnoaL-like domain-containing protein</fullName>
    </recommendedName>
</protein>
<dbReference type="Proteomes" id="UP001138751">
    <property type="component" value="Unassembled WGS sequence"/>
</dbReference>
<accession>A0A9X9WRK4</accession>
<dbReference type="PANTHER" id="PTHR41252:SF1">
    <property type="entry name" value="BLR2505 PROTEIN"/>
    <property type="match status" value="1"/>
</dbReference>
<dbReference type="InterPro" id="IPR032710">
    <property type="entry name" value="NTF2-like_dom_sf"/>
</dbReference>
<reference evidence="2" key="1">
    <citation type="submission" date="2020-01" db="EMBL/GenBank/DDBJ databases">
        <authorList>
            <person name="Rat A."/>
        </authorList>
    </citation>
    <scope>NUCLEOTIDE SEQUENCE</scope>
    <source>
        <strain evidence="2">LMG 31231</strain>
    </source>
</reference>
<dbReference type="AlphaFoldDB" id="A0A9X9WRK4"/>
<comment type="caution">
    <text evidence="2">The sequence shown here is derived from an EMBL/GenBank/DDBJ whole genome shotgun (WGS) entry which is preliminary data.</text>
</comment>
<dbReference type="RefSeq" id="WP_211860161.1">
    <property type="nucleotide sequence ID" value="NZ_JAAEDM010000002.1"/>
</dbReference>
<feature type="domain" description="SnoaL-like" evidence="1">
    <location>
        <begin position="15"/>
        <end position="121"/>
    </location>
</feature>
<dbReference type="Gene3D" id="3.10.450.50">
    <property type="match status" value="1"/>
</dbReference>
<dbReference type="PANTHER" id="PTHR41252">
    <property type="entry name" value="BLR2505 PROTEIN"/>
    <property type="match status" value="1"/>
</dbReference>
<reference evidence="2" key="2">
    <citation type="journal article" date="2021" name="Syst. Appl. Microbiol.">
        <title>Roseomonas hellenica sp. nov., isolated from roots of wild-growing Alkanna tinctoria.</title>
        <authorList>
            <person name="Rat A."/>
            <person name="Naranjo H.D."/>
            <person name="Lebbe L."/>
            <person name="Cnockaert M."/>
            <person name="Krigas N."/>
            <person name="Grigoriadou K."/>
            <person name="Maloupa E."/>
            <person name="Willems A."/>
        </authorList>
    </citation>
    <scope>NUCLEOTIDE SEQUENCE</scope>
    <source>
        <strain evidence="2">LMG 31231</strain>
    </source>
</reference>